<sequence>MNIARDAYEELCRVRDALYSAPEDGPERSELHMDYLRARLRLFKRAEPMFPALERIPAMNRRFFVMGPVWDWLEGAPGEDLDRIHGSYGRGWDACRHRPPLRLVPSRGLRLNDGRPPTLLAVVGLDGAHILPRPLLDVWQSFDPAALDILPVHVEGLRDQSEPEGYFCVDIIRCLPAFDLAAMDVFAFRPPKPLSDTVEYFPHPRVFALRDDLPAEGVHLFRDLNWRGTYFVSAELRQACLDAGFTDLPLRPPQTPE</sequence>
<organism evidence="2 3">
    <name type="scientific">Falsiroseomonas algicola</name>
    <dbReference type="NCBI Taxonomy" id="2716930"/>
    <lineage>
        <taxon>Bacteria</taxon>
        <taxon>Pseudomonadati</taxon>
        <taxon>Pseudomonadota</taxon>
        <taxon>Alphaproteobacteria</taxon>
        <taxon>Acetobacterales</taxon>
        <taxon>Roseomonadaceae</taxon>
        <taxon>Falsiroseomonas</taxon>
    </lineage>
</organism>
<evidence type="ECO:0000259" key="1">
    <source>
        <dbReference type="Pfam" id="PF07791"/>
    </source>
</evidence>
<dbReference type="Proteomes" id="UP000475385">
    <property type="component" value="Unassembled WGS sequence"/>
</dbReference>
<dbReference type="InterPro" id="IPR012433">
    <property type="entry name" value="Imm11"/>
</dbReference>
<evidence type="ECO:0000313" key="2">
    <source>
        <dbReference type="EMBL" id="NGM19210.1"/>
    </source>
</evidence>
<accession>A0A6M1LG29</accession>
<protein>
    <recommendedName>
        <fullName evidence="1">Immunity MXAN-0049 protein domain-containing protein</fullName>
    </recommendedName>
</protein>
<name>A0A6M1LG29_9PROT</name>
<evidence type="ECO:0000313" key="3">
    <source>
        <dbReference type="Proteomes" id="UP000475385"/>
    </source>
</evidence>
<dbReference type="EMBL" id="JAAIKB010000001">
    <property type="protein sequence ID" value="NGM19210.1"/>
    <property type="molecule type" value="Genomic_DNA"/>
</dbReference>
<comment type="caution">
    <text evidence="2">The sequence shown here is derived from an EMBL/GenBank/DDBJ whole genome shotgun (WGS) entry which is preliminary data.</text>
</comment>
<dbReference type="AlphaFoldDB" id="A0A6M1LG29"/>
<dbReference type="Pfam" id="PF07791">
    <property type="entry name" value="Imm11"/>
    <property type="match status" value="1"/>
</dbReference>
<keyword evidence="3" id="KW-1185">Reference proteome</keyword>
<proteinExistence type="predicted"/>
<reference evidence="2 3" key="1">
    <citation type="submission" date="2020-03" db="EMBL/GenBank/DDBJ databases">
        <title>Roseomonas stagni sp. nov., isolated from pond water in Japan.</title>
        <authorList>
            <person name="Furuhata K."/>
            <person name="Miyamoto H."/>
            <person name="Goto K."/>
        </authorList>
    </citation>
    <scope>NUCLEOTIDE SEQUENCE [LARGE SCALE GENOMIC DNA]</scope>
    <source>
        <strain evidence="2 3">PeD5</strain>
    </source>
</reference>
<gene>
    <name evidence="2" type="ORF">G3576_04225</name>
</gene>
<dbReference type="RefSeq" id="WP_164693045.1">
    <property type="nucleotide sequence ID" value="NZ_JAAIKB010000001.1"/>
</dbReference>
<feature type="domain" description="Immunity MXAN-0049 protein" evidence="1">
    <location>
        <begin position="90"/>
        <end position="250"/>
    </location>
</feature>